<name>A0A8A4TX64_SULCO</name>
<evidence type="ECO:0000256" key="3">
    <source>
        <dbReference type="ARBA" id="ARBA00022553"/>
    </source>
</evidence>
<dbReference type="InterPro" id="IPR011006">
    <property type="entry name" value="CheY-like_superfamily"/>
</dbReference>
<dbReference type="InterPro" id="IPR036097">
    <property type="entry name" value="HisK_dim/P_sf"/>
</dbReference>
<sequence>MKVLVAEDDRVSLKVLERFLEKWGHQPLTCENGLDAWNLVSEQKDIEMGLVDWMMPGLDGLELVRRIRSSERSTPFHVILITAKSEKKDMLTAFEAGADDFLVKPVDPMELNSRIKVGSRLVESQKQLYLKNVALTKAVTEMEDLAEQRARMLLHADRLASLGVLTAGIAHEINNPTTFISGNAQTLERCWPLVERTLKSKAESTPERDRRKIDLVLTEIPKMLSGIRNGVERISAIINGLKTYSRKDREHFEPVDLNQCVHRALILCGNRLNHLEAEVVLELDTDLPNTRGNAQKLEQVLVNLIVNAADAMEELTGRVRPRLVFRTSFDPMHTELTVTDNGVGIPPEKLPDIWNPFFTSKDVGKGTGLGLSISQGIIEDHKGTITAENAAKGGTRFTIRLPKAVPDSTDDREAGAS</sequence>
<dbReference type="EC" id="2.7.13.3" evidence="2"/>
<dbReference type="SMART" id="SM00388">
    <property type="entry name" value="HisKA"/>
    <property type="match status" value="1"/>
</dbReference>
<dbReference type="Pfam" id="PF00512">
    <property type="entry name" value="HisKA"/>
    <property type="match status" value="1"/>
</dbReference>
<evidence type="ECO:0000259" key="6">
    <source>
        <dbReference type="PROSITE" id="PS50110"/>
    </source>
</evidence>
<dbReference type="PANTHER" id="PTHR43065:SF42">
    <property type="entry name" value="TWO-COMPONENT SENSOR PPRA"/>
    <property type="match status" value="1"/>
</dbReference>
<gene>
    <name evidence="7" type="ORF">J3U87_15165</name>
</gene>
<dbReference type="PROSITE" id="PS50109">
    <property type="entry name" value="HIS_KIN"/>
    <property type="match status" value="1"/>
</dbReference>
<dbReference type="SUPFAM" id="SSF47384">
    <property type="entry name" value="Homodimeric domain of signal transducing histidine kinase"/>
    <property type="match status" value="1"/>
</dbReference>
<dbReference type="RefSeq" id="WP_237383888.1">
    <property type="nucleotide sequence ID" value="NZ_CP071793.1"/>
</dbReference>
<reference evidence="7" key="1">
    <citation type="submission" date="2021-03" db="EMBL/GenBank/DDBJ databases">
        <title>Acanthopleuribacteraceae sp. M133.</title>
        <authorList>
            <person name="Wang G."/>
        </authorList>
    </citation>
    <scope>NUCLEOTIDE SEQUENCE</scope>
    <source>
        <strain evidence="7">M133</strain>
    </source>
</reference>
<dbReference type="GO" id="GO:0000155">
    <property type="term" value="F:phosphorelay sensor kinase activity"/>
    <property type="evidence" value="ECO:0007669"/>
    <property type="project" value="InterPro"/>
</dbReference>
<dbReference type="PRINTS" id="PR00344">
    <property type="entry name" value="BCTRLSENSOR"/>
</dbReference>
<dbReference type="InterPro" id="IPR003594">
    <property type="entry name" value="HATPase_dom"/>
</dbReference>
<dbReference type="CDD" id="cd00082">
    <property type="entry name" value="HisKA"/>
    <property type="match status" value="1"/>
</dbReference>
<dbReference type="InterPro" id="IPR036890">
    <property type="entry name" value="HATPase_C_sf"/>
</dbReference>
<dbReference type="PANTHER" id="PTHR43065">
    <property type="entry name" value="SENSOR HISTIDINE KINASE"/>
    <property type="match status" value="1"/>
</dbReference>
<evidence type="ECO:0000256" key="4">
    <source>
        <dbReference type="PROSITE-ProRule" id="PRU00169"/>
    </source>
</evidence>
<dbReference type="InterPro" id="IPR001789">
    <property type="entry name" value="Sig_transdc_resp-reg_receiver"/>
</dbReference>
<dbReference type="CDD" id="cd17574">
    <property type="entry name" value="REC_OmpR"/>
    <property type="match status" value="1"/>
</dbReference>
<keyword evidence="8" id="KW-1185">Reference proteome</keyword>
<dbReference type="KEGG" id="scor:J3U87_15165"/>
<dbReference type="InterPro" id="IPR004358">
    <property type="entry name" value="Sig_transdc_His_kin-like_C"/>
</dbReference>
<dbReference type="AlphaFoldDB" id="A0A8A4TX64"/>
<dbReference type="InterPro" id="IPR003661">
    <property type="entry name" value="HisK_dim/P_dom"/>
</dbReference>
<dbReference type="Proteomes" id="UP000663929">
    <property type="component" value="Chromosome"/>
</dbReference>
<dbReference type="SMART" id="SM00448">
    <property type="entry name" value="REC"/>
    <property type="match status" value="1"/>
</dbReference>
<accession>A0A8A4TX64</accession>
<comment type="catalytic activity">
    <reaction evidence="1">
        <text>ATP + protein L-histidine = ADP + protein N-phospho-L-histidine.</text>
        <dbReference type="EC" id="2.7.13.3"/>
    </reaction>
</comment>
<dbReference type="SUPFAM" id="SSF55874">
    <property type="entry name" value="ATPase domain of HSP90 chaperone/DNA topoisomerase II/histidine kinase"/>
    <property type="match status" value="1"/>
</dbReference>
<protein>
    <recommendedName>
        <fullName evidence="2">histidine kinase</fullName>
        <ecNumber evidence="2">2.7.13.3</ecNumber>
    </recommendedName>
</protein>
<organism evidence="7 8">
    <name type="scientific">Sulfidibacter corallicola</name>
    <dbReference type="NCBI Taxonomy" id="2818388"/>
    <lineage>
        <taxon>Bacteria</taxon>
        <taxon>Pseudomonadati</taxon>
        <taxon>Acidobacteriota</taxon>
        <taxon>Holophagae</taxon>
        <taxon>Acanthopleuribacterales</taxon>
        <taxon>Acanthopleuribacteraceae</taxon>
        <taxon>Sulfidibacter</taxon>
    </lineage>
</organism>
<dbReference type="SMART" id="SM00387">
    <property type="entry name" value="HATPase_c"/>
    <property type="match status" value="1"/>
</dbReference>
<feature type="domain" description="Histidine kinase" evidence="5">
    <location>
        <begin position="168"/>
        <end position="405"/>
    </location>
</feature>
<feature type="modified residue" description="4-aspartylphosphate" evidence="4">
    <location>
        <position position="52"/>
    </location>
</feature>
<proteinExistence type="predicted"/>
<dbReference type="InterPro" id="IPR005467">
    <property type="entry name" value="His_kinase_dom"/>
</dbReference>
<dbReference type="Gene3D" id="3.30.565.10">
    <property type="entry name" value="Histidine kinase-like ATPase, C-terminal domain"/>
    <property type="match status" value="1"/>
</dbReference>
<dbReference type="Gene3D" id="3.40.50.2300">
    <property type="match status" value="1"/>
</dbReference>
<keyword evidence="3 4" id="KW-0597">Phosphoprotein</keyword>
<dbReference type="PROSITE" id="PS50110">
    <property type="entry name" value="RESPONSE_REGULATORY"/>
    <property type="match status" value="1"/>
</dbReference>
<evidence type="ECO:0000256" key="2">
    <source>
        <dbReference type="ARBA" id="ARBA00012438"/>
    </source>
</evidence>
<dbReference type="Gene3D" id="1.10.287.130">
    <property type="match status" value="1"/>
</dbReference>
<evidence type="ECO:0000313" key="7">
    <source>
        <dbReference type="EMBL" id="QTD53788.1"/>
    </source>
</evidence>
<evidence type="ECO:0000259" key="5">
    <source>
        <dbReference type="PROSITE" id="PS50109"/>
    </source>
</evidence>
<dbReference type="Pfam" id="PF00072">
    <property type="entry name" value="Response_reg"/>
    <property type="match status" value="1"/>
</dbReference>
<evidence type="ECO:0000313" key="8">
    <source>
        <dbReference type="Proteomes" id="UP000663929"/>
    </source>
</evidence>
<evidence type="ECO:0000256" key="1">
    <source>
        <dbReference type="ARBA" id="ARBA00000085"/>
    </source>
</evidence>
<dbReference type="EMBL" id="CP071793">
    <property type="protein sequence ID" value="QTD53788.1"/>
    <property type="molecule type" value="Genomic_DNA"/>
</dbReference>
<dbReference type="Pfam" id="PF02518">
    <property type="entry name" value="HATPase_c"/>
    <property type="match status" value="1"/>
</dbReference>
<dbReference type="SUPFAM" id="SSF52172">
    <property type="entry name" value="CheY-like"/>
    <property type="match status" value="1"/>
</dbReference>
<feature type="domain" description="Response regulatory" evidence="6">
    <location>
        <begin position="2"/>
        <end position="119"/>
    </location>
</feature>